<dbReference type="Proteomes" id="UP001430804">
    <property type="component" value="Unassembled WGS sequence"/>
</dbReference>
<dbReference type="RefSeq" id="WP_219202979.1">
    <property type="nucleotide sequence ID" value="NZ_JAHWQX010000004.1"/>
</dbReference>
<protein>
    <submittedName>
        <fullName evidence="2">Uncharacterized protein</fullName>
    </submittedName>
</protein>
<organism evidence="2 3">
    <name type="scientific">Pseudohoeflea coraliihabitans</name>
    <dbReference type="NCBI Taxonomy" id="2860393"/>
    <lineage>
        <taxon>Bacteria</taxon>
        <taxon>Pseudomonadati</taxon>
        <taxon>Pseudomonadota</taxon>
        <taxon>Alphaproteobacteria</taxon>
        <taxon>Hyphomicrobiales</taxon>
        <taxon>Rhizobiaceae</taxon>
        <taxon>Pseudohoeflea</taxon>
    </lineage>
</organism>
<feature type="compositionally biased region" description="Low complexity" evidence="1">
    <location>
        <begin position="206"/>
        <end position="221"/>
    </location>
</feature>
<sequence length="229" mass="23303">MQDHSVSGQKTHAPLPAAHRSPVGPPPIGPTTVGAPPLCPPPVCQSQNRKAPAACILEVKHALDRRVESGAGHSDPEGTARMLVKMRAVLSRELDRFAAAAPLNDAQPVDGKAAIDLVSLIARTLEKIDQLESQIAAAQRDGQGELSSTERTALHRTVSDLIATLARRHAGQPQEKSGDSGDRQPGAGGTVDNAAPAQATGGHNGAGPAAHACSAGADPSAGPATGADR</sequence>
<evidence type="ECO:0000313" key="3">
    <source>
        <dbReference type="Proteomes" id="UP001430804"/>
    </source>
</evidence>
<feature type="compositionally biased region" description="Polar residues" evidence="1">
    <location>
        <begin position="1"/>
        <end position="10"/>
    </location>
</feature>
<gene>
    <name evidence="2" type="ORF">KY465_15325</name>
</gene>
<feature type="region of interest" description="Disordered" evidence="1">
    <location>
        <begin position="1"/>
        <end position="37"/>
    </location>
</feature>
<comment type="caution">
    <text evidence="2">The sequence shown here is derived from an EMBL/GenBank/DDBJ whole genome shotgun (WGS) entry which is preliminary data.</text>
</comment>
<evidence type="ECO:0000256" key="1">
    <source>
        <dbReference type="SAM" id="MobiDB-lite"/>
    </source>
</evidence>
<evidence type="ECO:0000313" key="2">
    <source>
        <dbReference type="EMBL" id="MBW3098655.1"/>
    </source>
</evidence>
<feature type="region of interest" description="Disordered" evidence="1">
    <location>
        <begin position="167"/>
        <end position="229"/>
    </location>
</feature>
<reference evidence="2" key="1">
    <citation type="submission" date="2021-07" db="EMBL/GenBank/DDBJ databases">
        <title>Pseudohoeflea marina sp. nov. a polyhydroxyalcanoate-producing bacterium.</title>
        <authorList>
            <person name="Zheng W."/>
            <person name="Yu S."/>
            <person name="Huang Y."/>
        </authorList>
    </citation>
    <scope>NUCLEOTIDE SEQUENCE</scope>
    <source>
        <strain evidence="2">DP4N28-3</strain>
    </source>
</reference>
<proteinExistence type="predicted"/>
<keyword evidence="3" id="KW-1185">Reference proteome</keyword>
<accession>A0ABS6WUC5</accession>
<name>A0ABS6WUC5_9HYPH</name>
<dbReference type="EMBL" id="JAHWQX010000004">
    <property type="protein sequence ID" value="MBW3098655.1"/>
    <property type="molecule type" value="Genomic_DNA"/>
</dbReference>